<keyword evidence="6 11" id="KW-0378">Hydrolase</keyword>
<dbReference type="EC" id="3.4.24.-" evidence="11"/>
<keyword evidence="9 11" id="KW-0482">Metalloprotease</keyword>
<gene>
    <name evidence="13" type="primary">rseP</name>
    <name evidence="13" type="ORF">IEC33019_3501</name>
</gene>
<accession>A0A1B2FA06</accession>
<dbReference type="PROSITE" id="PS50106">
    <property type="entry name" value="PDZ"/>
    <property type="match status" value="1"/>
</dbReference>
<evidence type="ECO:0000256" key="5">
    <source>
        <dbReference type="ARBA" id="ARBA00022692"/>
    </source>
</evidence>
<evidence type="ECO:0000256" key="9">
    <source>
        <dbReference type="ARBA" id="ARBA00023049"/>
    </source>
</evidence>
<dbReference type="Gene3D" id="2.30.42.10">
    <property type="match status" value="2"/>
</dbReference>
<dbReference type="SMART" id="SM00228">
    <property type="entry name" value="PDZ"/>
    <property type="match status" value="2"/>
</dbReference>
<dbReference type="SUPFAM" id="SSF50156">
    <property type="entry name" value="PDZ domain-like"/>
    <property type="match status" value="2"/>
</dbReference>
<evidence type="ECO:0000256" key="2">
    <source>
        <dbReference type="ARBA" id="ARBA00004141"/>
    </source>
</evidence>
<evidence type="ECO:0000313" key="13">
    <source>
        <dbReference type="EMBL" id="ANY89021.1"/>
    </source>
</evidence>
<keyword evidence="5 11" id="KW-0812">Transmembrane</keyword>
<dbReference type="InterPro" id="IPR036034">
    <property type="entry name" value="PDZ_sf"/>
</dbReference>
<sequence length="450" mass="48125">MTALYMIIGTLVALGVLVTFHEFGHFWVARRCGVKVLRFSVGFGTPLVRWHDRHGTEFVVAAIPLGGYVKMLDEREGEVPPALLGQSFNRKPVGQRIAIVAAGPVANFLLAILFFWVVALLGSQQVRPVIGAVESGSLAASAGLVAGQEVVSIDGKPTNGWSAVNLQLVRRLGESGTLRVGVRDEGATVERQHEINLDHWLKGVDEPDPIQSLGLRPWRPAITPVLAEIDPKGPAAAAGLKTGDTLLALDGVALKDWQQVVDSVRARPEAKVRLHVERDGAQLDVPVTLARRGEGQASGGYLGAGVKAVEWPADMLREISYGPLDAVGESLSRTWNMSVLTLESLKKMLFGELSVKNLSGPITIAKVAGASAQSGMGDFLNFLAYLSISLGVLNLLPIPVLDGGHLLFYLIELARGRPLSDRVQGWGVQIGISLVIGVMLLALINDLGRL</sequence>
<reference evidence="13" key="1">
    <citation type="submission" date="2016-07" db="EMBL/GenBank/DDBJ databases">
        <title>New class B carbapenemase carried by novel plasmid in Pseudomonas putida enviromental strain in eastern Amazonia.</title>
        <authorList>
            <person name="Souza C.O."/>
            <person name="Lima K.V."/>
            <person name="Brasiliense D.M."/>
            <person name="Perez-Chaparro P.J."/>
            <person name="Mamizuka E.M."/>
            <person name="Lima M.O."/>
            <person name="Lima L.N."/>
            <person name="McCulloch J.A."/>
        </authorList>
    </citation>
    <scope>NUCLEOTIDE SEQUENCE [LARGE SCALE GENOMIC DNA]</scope>
    <source>
        <strain evidence="13">IEC33019</strain>
    </source>
</reference>
<dbReference type="PANTHER" id="PTHR42837:SF2">
    <property type="entry name" value="MEMBRANE METALLOPROTEASE ARASP2, CHLOROPLASTIC-RELATED"/>
    <property type="match status" value="1"/>
</dbReference>
<dbReference type="InterPro" id="IPR001478">
    <property type="entry name" value="PDZ"/>
</dbReference>
<dbReference type="GO" id="GO:0046872">
    <property type="term" value="F:metal ion binding"/>
    <property type="evidence" value="ECO:0007669"/>
    <property type="project" value="UniProtKB-KW"/>
</dbReference>
<dbReference type="RefSeq" id="WP_070094124.1">
    <property type="nucleotide sequence ID" value="NZ_CP016634.1"/>
</dbReference>
<dbReference type="InterPro" id="IPR041489">
    <property type="entry name" value="PDZ_6"/>
</dbReference>
<keyword evidence="4 13" id="KW-0645">Protease</keyword>
<evidence type="ECO:0000256" key="8">
    <source>
        <dbReference type="ARBA" id="ARBA00022989"/>
    </source>
</evidence>
<feature type="transmembrane region" description="Helical" evidence="11">
    <location>
        <begin position="423"/>
        <end position="444"/>
    </location>
</feature>
<keyword evidence="11" id="KW-0479">Metal-binding</keyword>
<protein>
    <recommendedName>
        <fullName evidence="11">Zinc metalloprotease</fullName>
        <ecNumber evidence="11">3.4.24.-</ecNumber>
    </recommendedName>
</protein>
<name>A0A1B2FA06_PSEPU</name>
<dbReference type="GO" id="GO:0004222">
    <property type="term" value="F:metalloendopeptidase activity"/>
    <property type="evidence" value="ECO:0007669"/>
    <property type="project" value="InterPro"/>
</dbReference>
<evidence type="ECO:0000259" key="12">
    <source>
        <dbReference type="PROSITE" id="PS50106"/>
    </source>
</evidence>
<feature type="transmembrane region" description="Helical" evidence="11">
    <location>
        <begin position="382"/>
        <end position="411"/>
    </location>
</feature>
<dbReference type="GO" id="GO:0016020">
    <property type="term" value="C:membrane"/>
    <property type="evidence" value="ECO:0007669"/>
    <property type="project" value="UniProtKB-SubCell"/>
</dbReference>
<dbReference type="CDD" id="cd06163">
    <property type="entry name" value="S2P-M50_PDZ_RseP-like"/>
    <property type="match status" value="2"/>
</dbReference>
<dbReference type="EMBL" id="CP016634">
    <property type="protein sequence ID" value="ANY89021.1"/>
    <property type="molecule type" value="Genomic_DNA"/>
</dbReference>
<evidence type="ECO:0000256" key="6">
    <source>
        <dbReference type="ARBA" id="ARBA00022801"/>
    </source>
</evidence>
<dbReference type="Pfam" id="PF17820">
    <property type="entry name" value="PDZ_6"/>
    <property type="match status" value="1"/>
</dbReference>
<dbReference type="AlphaFoldDB" id="A0A1B2FA06"/>
<dbReference type="CDD" id="cd23081">
    <property type="entry name" value="cpPDZ_EcRseP-like"/>
    <property type="match status" value="1"/>
</dbReference>
<dbReference type="GO" id="GO:0006508">
    <property type="term" value="P:proteolysis"/>
    <property type="evidence" value="ECO:0007669"/>
    <property type="project" value="UniProtKB-KW"/>
</dbReference>
<evidence type="ECO:0000256" key="1">
    <source>
        <dbReference type="ARBA" id="ARBA00001947"/>
    </source>
</evidence>
<dbReference type="CDD" id="cd23082">
    <property type="entry name" value="cpPDZ1_EcRseP-like"/>
    <property type="match status" value="1"/>
</dbReference>
<keyword evidence="10 11" id="KW-0472">Membrane</keyword>
<comment type="subcellular location">
    <subcellularLocation>
        <location evidence="2">Membrane</location>
        <topology evidence="2">Multi-pass membrane protein</topology>
    </subcellularLocation>
</comment>
<evidence type="ECO:0000256" key="7">
    <source>
        <dbReference type="ARBA" id="ARBA00022833"/>
    </source>
</evidence>
<dbReference type="InterPro" id="IPR004387">
    <property type="entry name" value="Pept_M50_Zn"/>
</dbReference>
<dbReference type="Pfam" id="PF02163">
    <property type="entry name" value="Peptidase_M50"/>
    <property type="match status" value="1"/>
</dbReference>
<evidence type="ECO:0000256" key="11">
    <source>
        <dbReference type="RuleBase" id="RU362031"/>
    </source>
</evidence>
<keyword evidence="8 11" id="KW-1133">Transmembrane helix</keyword>
<dbReference type="PANTHER" id="PTHR42837">
    <property type="entry name" value="REGULATOR OF SIGMA-E PROTEASE RSEP"/>
    <property type="match status" value="1"/>
</dbReference>
<feature type="transmembrane region" description="Helical" evidence="11">
    <location>
        <begin position="97"/>
        <end position="121"/>
    </location>
</feature>
<dbReference type="InterPro" id="IPR008915">
    <property type="entry name" value="Peptidase_M50"/>
</dbReference>
<comment type="similarity">
    <text evidence="3 11">Belongs to the peptidase M50B family.</text>
</comment>
<keyword evidence="7 11" id="KW-0862">Zinc</keyword>
<feature type="domain" description="PDZ" evidence="12">
    <location>
        <begin position="225"/>
        <end position="256"/>
    </location>
</feature>
<evidence type="ECO:0000256" key="10">
    <source>
        <dbReference type="ARBA" id="ARBA00023136"/>
    </source>
</evidence>
<feature type="transmembrane region" description="Helical" evidence="11">
    <location>
        <begin position="6"/>
        <end position="28"/>
    </location>
</feature>
<dbReference type="NCBIfam" id="TIGR00054">
    <property type="entry name" value="RIP metalloprotease RseP"/>
    <property type="match status" value="1"/>
</dbReference>
<evidence type="ECO:0000256" key="4">
    <source>
        <dbReference type="ARBA" id="ARBA00022670"/>
    </source>
</evidence>
<comment type="cofactor">
    <cofactor evidence="1 11">
        <name>Zn(2+)</name>
        <dbReference type="ChEBI" id="CHEBI:29105"/>
    </cofactor>
</comment>
<evidence type="ECO:0000256" key="3">
    <source>
        <dbReference type="ARBA" id="ARBA00007931"/>
    </source>
</evidence>
<organism evidence="13">
    <name type="scientific">Pseudomonas putida</name>
    <name type="common">Arthrobacter siderocapsulatus</name>
    <dbReference type="NCBI Taxonomy" id="303"/>
    <lineage>
        <taxon>Bacteria</taxon>
        <taxon>Pseudomonadati</taxon>
        <taxon>Pseudomonadota</taxon>
        <taxon>Gammaproteobacteria</taxon>
        <taxon>Pseudomonadales</taxon>
        <taxon>Pseudomonadaceae</taxon>
        <taxon>Pseudomonas</taxon>
    </lineage>
</organism>
<proteinExistence type="inferred from homology"/>